<keyword evidence="4 10" id="KW-0288">FMN</keyword>
<dbReference type="InterPro" id="IPR012133">
    <property type="entry name" value="Alpha-hydoxy_acid_DH_FMN"/>
</dbReference>
<dbReference type="RefSeq" id="WP_041093698.1">
    <property type="nucleotide sequence ID" value="NZ_AP014680.1"/>
</dbReference>
<sequence length="366" mass="38913">MSYQASNEEKDLKIVNLASLEARVKPRMEAGAFGYIRGGSEDEWTMQQNTVAFQHKKIMPHVLKGIDSADLHTNIFGIDLKTPIIEAPSAAQGLAHTKGEIDTAKGVADAGSIFSISTYANTKIEDAAAAVPDAPQFFQLYMSKDDGFNKFILDKAVKAGAKAIILTADSTLGGYREADVINGFQFPLPMPNLAAYSDQTDSGDGQGKGISEIYAAAKQGLVLADIRKVKEWTHLPVIVKGIQAPEDAEAVILSGADAIWVSNHGGRQLDGGPASFDVLPAIAHTVAKRVPIIFDSGVRRGEHVFKALASGADLVAIGRPVIYGLNLGGAKGVKSVFDHLNMELSITMQLAGTKDVTAIKNTTLID</sequence>
<feature type="domain" description="FMN hydroxy acid dehydrogenase" evidence="11">
    <location>
        <begin position="9"/>
        <end position="366"/>
    </location>
</feature>
<evidence type="ECO:0000256" key="5">
    <source>
        <dbReference type="ARBA" id="ARBA00023002"/>
    </source>
</evidence>
<dbReference type="Proteomes" id="UP000031620">
    <property type="component" value="Chromosome"/>
</dbReference>
<keyword evidence="3 10" id="KW-0285">Flavoprotein</keyword>
<feature type="binding site" evidence="10">
    <location>
        <position position="141"/>
    </location>
    <ligand>
        <name>glyoxylate</name>
        <dbReference type="ChEBI" id="CHEBI:36655"/>
    </ligand>
</feature>
<dbReference type="AlphaFoldDB" id="A0A0A1GXY9"/>
<dbReference type="GO" id="GO:0010181">
    <property type="term" value="F:FMN binding"/>
    <property type="evidence" value="ECO:0007669"/>
    <property type="project" value="InterPro"/>
</dbReference>
<comment type="cofactor">
    <cofactor evidence="1">
        <name>FMN</name>
        <dbReference type="ChEBI" id="CHEBI:58210"/>
    </cofactor>
</comment>
<dbReference type="PROSITE" id="PS51349">
    <property type="entry name" value="FMN_HYDROXY_ACID_DH_2"/>
    <property type="match status" value="1"/>
</dbReference>
<evidence type="ECO:0000256" key="1">
    <source>
        <dbReference type="ARBA" id="ARBA00001917"/>
    </source>
</evidence>
<dbReference type="PANTHER" id="PTHR10578">
    <property type="entry name" value="S -2-HYDROXY-ACID OXIDASE-RELATED"/>
    <property type="match status" value="1"/>
</dbReference>
<dbReference type="InterPro" id="IPR000262">
    <property type="entry name" value="FMN-dep_DH"/>
</dbReference>
<dbReference type="PIRSF" id="PIRSF000138">
    <property type="entry name" value="Al-hdrx_acd_dh"/>
    <property type="match status" value="1"/>
</dbReference>
<dbReference type="SUPFAM" id="SSF51395">
    <property type="entry name" value="FMN-linked oxidoreductases"/>
    <property type="match status" value="1"/>
</dbReference>
<evidence type="ECO:0000256" key="4">
    <source>
        <dbReference type="ARBA" id="ARBA00022643"/>
    </source>
</evidence>
<feature type="binding site" evidence="10">
    <location>
        <position position="176"/>
    </location>
    <ligand>
        <name>glyoxylate</name>
        <dbReference type="ChEBI" id="CHEBI:36655"/>
    </ligand>
</feature>
<evidence type="ECO:0000259" key="11">
    <source>
        <dbReference type="PROSITE" id="PS51349"/>
    </source>
</evidence>
<dbReference type="STRING" id="1291742.LOOC260_112600"/>
<evidence type="ECO:0000313" key="13">
    <source>
        <dbReference type="Proteomes" id="UP000031620"/>
    </source>
</evidence>
<comment type="subunit">
    <text evidence="2">Homotetramer.</text>
</comment>
<comment type="similarity">
    <text evidence="6">Belongs to the FMN-dependent alpha-hydroxy acid dehydrogenase family.</text>
</comment>
<dbReference type="EMBL" id="AP014680">
    <property type="protein sequence ID" value="BAP85798.1"/>
    <property type="molecule type" value="Genomic_DNA"/>
</dbReference>
<protein>
    <recommendedName>
        <fullName evidence="7">L-lactate oxidase</fullName>
    </recommendedName>
</protein>
<feature type="active site" description="Proton acceptor" evidence="9">
    <location>
        <position position="264"/>
    </location>
</feature>
<feature type="binding site" evidence="10">
    <location>
        <position position="267"/>
    </location>
    <ligand>
        <name>glyoxylate</name>
        <dbReference type="ChEBI" id="CHEBI:36655"/>
    </ligand>
</feature>
<feature type="binding site" evidence="10">
    <location>
        <begin position="295"/>
        <end position="299"/>
    </location>
    <ligand>
        <name>FMN</name>
        <dbReference type="ChEBI" id="CHEBI:58210"/>
    </ligand>
</feature>
<feature type="binding site" evidence="10">
    <location>
        <begin position="318"/>
        <end position="319"/>
    </location>
    <ligand>
        <name>FMN</name>
        <dbReference type="ChEBI" id="CHEBI:58210"/>
    </ligand>
</feature>
<evidence type="ECO:0000256" key="3">
    <source>
        <dbReference type="ARBA" id="ARBA00022630"/>
    </source>
</evidence>
<feature type="binding site" evidence="10">
    <location>
        <position position="240"/>
    </location>
    <ligand>
        <name>FMN</name>
        <dbReference type="ChEBI" id="CHEBI:58210"/>
    </ligand>
</feature>
<feature type="binding site" evidence="10">
    <location>
        <position position="167"/>
    </location>
    <ligand>
        <name>glyoxylate</name>
        <dbReference type="ChEBI" id="CHEBI:36655"/>
    </ligand>
</feature>
<organism evidence="12 13">
    <name type="scientific">Paucilactobacillus hokkaidonensis JCM 18461</name>
    <dbReference type="NCBI Taxonomy" id="1291742"/>
    <lineage>
        <taxon>Bacteria</taxon>
        <taxon>Bacillati</taxon>
        <taxon>Bacillota</taxon>
        <taxon>Bacilli</taxon>
        <taxon>Lactobacillales</taxon>
        <taxon>Lactobacillaceae</taxon>
        <taxon>Paucilactobacillus</taxon>
    </lineage>
</organism>
<proteinExistence type="inferred from homology"/>
<dbReference type="InterPro" id="IPR013785">
    <property type="entry name" value="Aldolase_TIM"/>
</dbReference>
<evidence type="ECO:0000256" key="6">
    <source>
        <dbReference type="ARBA" id="ARBA00024042"/>
    </source>
</evidence>
<reference evidence="12 13" key="1">
    <citation type="submission" date="2014-11" db="EMBL/GenBank/DDBJ databases">
        <title>Complete genome sequence and analysis of Lactobacillus hokkaidonensis LOOC260T.</title>
        <authorList>
            <person name="Tanizawa Y."/>
            <person name="Tohno M."/>
            <person name="Kaminuma E."/>
            <person name="Nakamura Y."/>
            <person name="Arita M."/>
        </authorList>
    </citation>
    <scope>NUCLEOTIDE SEQUENCE [LARGE SCALE GENOMIC DNA]</scope>
    <source>
        <strain evidence="12 13">LOOC260</strain>
    </source>
</reference>
<feature type="binding site" evidence="10">
    <location>
        <position position="117"/>
    </location>
    <ligand>
        <name>FMN</name>
        <dbReference type="ChEBI" id="CHEBI:58210"/>
    </ligand>
</feature>
<feature type="binding site" evidence="10">
    <location>
        <begin position="88"/>
        <end position="90"/>
    </location>
    <ligand>
        <name>FMN</name>
        <dbReference type="ChEBI" id="CHEBI:58210"/>
    </ligand>
</feature>
<dbReference type="Gene3D" id="3.20.20.70">
    <property type="entry name" value="Aldolase class I"/>
    <property type="match status" value="1"/>
</dbReference>
<dbReference type="PANTHER" id="PTHR10578:SF107">
    <property type="entry name" value="2-HYDROXYACID OXIDASE 1"/>
    <property type="match status" value="1"/>
</dbReference>
<dbReference type="InterPro" id="IPR037396">
    <property type="entry name" value="FMN_HAD"/>
</dbReference>
<gene>
    <name evidence="12" type="ORF">LOOC260_112600</name>
</gene>
<accession>A0A0A1GXY9</accession>
<dbReference type="Pfam" id="PF01070">
    <property type="entry name" value="FMN_dh"/>
    <property type="match status" value="1"/>
</dbReference>
<evidence type="ECO:0000256" key="10">
    <source>
        <dbReference type="PIRSR" id="PIRSR000138-2"/>
    </source>
</evidence>
<dbReference type="HOGENOM" id="CLU_020639_6_1_9"/>
<dbReference type="CDD" id="cd04737">
    <property type="entry name" value="LOX_like_FMN"/>
    <property type="match status" value="1"/>
</dbReference>
<name>A0A0A1GXY9_9LACO</name>
<dbReference type="PROSITE" id="PS00557">
    <property type="entry name" value="FMN_HYDROXY_ACID_DH_1"/>
    <property type="match status" value="1"/>
</dbReference>
<dbReference type="InterPro" id="IPR008259">
    <property type="entry name" value="FMN_hydac_DH_AS"/>
</dbReference>
<feature type="binding site" evidence="10">
    <location>
        <position position="262"/>
    </location>
    <ligand>
        <name>FMN</name>
        <dbReference type="ChEBI" id="CHEBI:58210"/>
    </ligand>
</feature>
<evidence type="ECO:0000256" key="8">
    <source>
        <dbReference type="ARBA" id="ARBA00048754"/>
    </source>
</evidence>
<keyword evidence="5" id="KW-0560">Oxidoreductase</keyword>
<feature type="binding site" evidence="10">
    <location>
        <position position="139"/>
    </location>
    <ligand>
        <name>FMN</name>
        <dbReference type="ChEBI" id="CHEBI:58210"/>
    </ligand>
</feature>
<evidence type="ECO:0000256" key="9">
    <source>
        <dbReference type="PIRSR" id="PIRSR000138-1"/>
    </source>
</evidence>
<evidence type="ECO:0000256" key="2">
    <source>
        <dbReference type="ARBA" id="ARBA00011881"/>
    </source>
</evidence>
<feature type="binding site" evidence="10">
    <location>
        <position position="264"/>
    </location>
    <ligand>
        <name>glyoxylate</name>
        <dbReference type="ChEBI" id="CHEBI:36655"/>
    </ligand>
</feature>
<dbReference type="GO" id="GO:0016491">
    <property type="term" value="F:oxidoreductase activity"/>
    <property type="evidence" value="ECO:0007669"/>
    <property type="project" value="UniProtKB-KW"/>
</dbReference>
<comment type="catalytic activity">
    <reaction evidence="8">
        <text>(S)-lactate + O2 = pyruvate + H2O2</text>
        <dbReference type="Rhea" id="RHEA:55868"/>
        <dbReference type="ChEBI" id="CHEBI:15361"/>
        <dbReference type="ChEBI" id="CHEBI:15379"/>
        <dbReference type="ChEBI" id="CHEBI:16240"/>
        <dbReference type="ChEBI" id="CHEBI:16651"/>
    </reaction>
    <physiologicalReaction direction="left-to-right" evidence="8">
        <dbReference type="Rhea" id="RHEA:55869"/>
    </physiologicalReaction>
</comment>
<dbReference type="SMR" id="A0A0A1GXY9"/>
<evidence type="ECO:0000256" key="7">
    <source>
        <dbReference type="ARBA" id="ARBA00029513"/>
    </source>
</evidence>
<evidence type="ECO:0000313" key="12">
    <source>
        <dbReference type="EMBL" id="BAP85798.1"/>
    </source>
</evidence>
<dbReference type="KEGG" id="lho:LOOC260_112600"/>
<feature type="binding site" evidence="10">
    <location>
        <position position="35"/>
    </location>
    <ligand>
        <name>glyoxylate</name>
        <dbReference type="ChEBI" id="CHEBI:36655"/>
    </ligand>
</feature>